<dbReference type="Pfam" id="PF03473">
    <property type="entry name" value="MOSC"/>
    <property type="match status" value="1"/>
</dbReference>
<dbReference type="PROSITE" id="PS00678">
    <property type="entry name" value="WD_REPEATS_1"/>
    <property type="match status" value="1"/>
</dbReference>
<evidence type="ECO:0000256" key="9">
    <source>
        <dbReference type="ARBA" id="ARBA00031113"/>
    </source>
</evidence>
<sequence>MAGDAGLSGAERERLKHQHGMMNVQPDWDSAFKGKDDAVWISFKPRGEKSVQGFISRELRTSTTWKGDDKFKVLRWTPGSSLIVEYIKTGLRSKFLGAQRVFSGIHLKSVNNIDVTSGGLGASCSFEGEVKIWDTMRGIERRSLDGHIDLVSVCKFFPSGIVLITGGLDMRLKIWSAETGENAATLSGHTGGISAISIVDKGRNVLSVARDGNCRLWDVGQSSCLHVYSVGKGVINSCDLMSRGMGDSASVSVREREIGTEGKILALGTETGELALIDVRSRELSMSTKLETAVNFVKWTKTESLAAGCEDGSVAIFDARKLSEPSCVLHDSASPVLSALSVGSERAHGGGGLVVGRRDGTCCVYTAEALVGKAYDGDGALFPMFLTGSDCDPIYGLASADGCETSLRKMSSDEGIKGYISPHFDDMAVTECVNPDSNFFATGKSSADVEAEEEELGKMCRFTEIGKACEKNYCHNRHFFIEKDVTIASIFTPEMSPKLPEISSDWIVTVLHVESPRTAYLRFHRPATSDQLQLGIVDIAGEDPLETLMESLTETYDRDPGYLKVAGIPNRGELLIIKNDGKSYKGLKNPWLRAIVESVEMSSQTKSAIFKVQLLDYGVRLEVESKNCRRWVKVASEVPIQSLAVVVDASSDEKCNKRNLFDFPGSENRHLVATVLDIISEGPYHKLVGCEDFPRTMFNDKQVTIAVGVATVSAIFYFLHKRLRSKIPTEWRKVGTVGRIHCYPVKSCGGISLQWAECQKYGIVFDGGRDRAFVMLDKNGETLSCKTYPRAWLIKLLRRGDVIALSCPELPDLFINLNDVLTNNVRASVKMFKSEAPGFDVGDEASEWLGKALLKDLSEERRNAVEPLHLVYMPENLSRSMKHHENTLDGFDASHMSNFSGVTSYLVIGDGSINDLNSRLEKSIDERPFRPNVYVHGTGAYEENKWEYIKIKGAVFRGMLSCTRCPIVNSDPDQGCFREDSPLQVLKSFRSEEDSKVLKFKEKNIHGPIVGHYFQLLCTNKMVNHENVMIEKVMQLSRLLNANLKPKEIECIVKVLQLGIDPAGVAEAIILLRNVAGEKEAEANKHETNAALRERLGANEVKNIIDNLRAREEPAVLLKKFEDVMADPSKMDELPTLLRDLPNDLHSSLDVTCKEPRLVNAVGVQKEFNFRPETCERLGSALDGFLSENLTLLTGPRSYAFKSQFADLESALVRRSVKELRERGFRFVSVPDVIPQRVVTGCGFPVEGERTQVFFVNAKDEDEKRLCLSGTGEMGIASLLENKIVKGSELPLKFATVSRCYRAEVSDLKQEKGLYRVHQFTKVEMFCVGRNSDELLEYILQVQKELFTPLDLHFKVLDMPACDLGTPASRKFDIEAWMPGRRRYGEISSCSSCSNYQSSRLNITDETGELVETANGTACAVPRVMIALCETHQTQEGSVRVPDALVPYMPGGATETLLEKPALRFKHVWIKSLSGKNNRERAEARRTTGEEDGGLEVKQRKRGVKVG</sequence>
<evidence type="ECO:0000256" key="11">
    <source>
        <dbReference type="SAM" id="MobiDB-lite"/>
    </source>
</evidence>
<dbReference type="SUPFAM" id="SSF141673">
    <property type="entry name" value="MOSC N-terminal domain-like"/>
    <property type="match status" value="1"/>
</dbReference>
<dbReference type="InterPro" id="IPR002314">
    <property type="entry name" value="aa-tRNA-synt_IIb"/>
</dbReference>
<dbReference type="GO" id="GO:0005524">
    <property type="term" value="F:ATP binding"/>
    <property type="evidence" value="ECO:0007669"/>
    <property type="project" value="UniProtKB-KW"/>
</dbReference>
<dbReference type="InterPro" id="IPR001680">
    <property type="entry name" value="WD40_rpt"/>
</dbReference>
<dbReference type="InterPro" id="IPR005302">
    <property type="entry name" value="MoCF_Sase_C"/>
</dbReference>
<name>A0A7R9BIG3_9CRUS</name>
<dbReference type="GO" id="GO:0030151">
    <property type="term" value="F:molybdenum ion binding"/>
    <property type="evidence" value="ECO:0007669"/>
    <property type="project" value="InterPro"/>
</dbReference>
<keyword evidence="6" id="KW-0547">Nucleotide-binding</keyword>
<feature type="domain" description="Aminoacyl-transfer RNA synthetases class-II family profile" evidence="12">
    <location>
        <begin position="1208"/>
        <end position="1442"/>
    </location>
</feature>
<dbReference type="GO" id="GO:0006434">
    <property type="term" value="P:seryl-tRNA aminoacylation"/>
    <property type="evidence" value="ECO:0007669"/>
    <property type="project" value="InterPro"/>
</dbReference>
<feature type="domain" description="MOSC" evidence="13">
    <location>
        <begin position="878"/>
        <end position="1039"/>
    </location>
</feature>
<feature type="repeat" description="WD" evidence="10">
    <location>
        <begin position="186"/>
        <end position="227"/>
    </location>
</feature>
<evidence type="ECO:0000256" key="3">
    <source>
        <dbReference type="ARBA" id="ARBA00022574"/>
    </source>
</evidence>
<dbReference type="InterPro" id="IPR019775">
    <property type="entry name" value="WD40_repeat_CS"/>
</dbReference>
<evidence type="ECO:0000256" key="10">
    <source>
        <dbReference type="PROSITE-ProRule" id="PRU00221"/>
    </source>
</evidence>
<evidence type="ECO:0000313" key="15">
    <source>
        <dbReference type="Proteomes" id="UP000678499"/>
    </source>
</evidence>
<dbReference type="EC" id="6.1.1.11" evidence="2"/>
<evidence type="ECO:0000256" key="2">
    <source>
        <dbReference type="ARBA" id="ARBA00012840"/>
    </source>
</evidence>
<keyword evidence="8" id="KW-0030">Aminoacyl-tRNA synthetase</keyword>
<evidence type="ECO:0000256" key="7">
    <source>
        <dbReference type="ARBA" id="ARBA00022840"/>
    </source>
</evidence>
<protein>
    <recommendedName>
        <fullName evidence="2">serine--tRNA ligase</fullName>
        <ecNumber evidence="2">6.1.1.11</ecNumber>
    </recommendedName>
    <alternativeName>
        <fullName evidence="9">Seryl-tRNA synthetase</fullName>
    </alternativeName>
</protein>
<keyword evidence="15" id="KW-1185">Reference proteome</keyword>
<dbReference type="Proteomes" id="UP000678499">
    <property type="component" value="Unassembled WGS sequence"/>
</dbReference>
<evidence type="ECO:0000256" key="8">
    <source>
        <dbReference type="ARBA" id="ARBA00023146"/>
    </source>
</evidence>
<keyword evidence="4" id="KW-0436">Ligase</keyword>
<dbReference type="InterPro" id="IPR005303">
    <property type="entry name" value="MOCOS_middle"/>
</dbReference>
<dbReference type="InterPro" id="IPR015943">
    <property type="entry name" value="WD40/YVTN_repeat-like_dom_sf"/>
</dbReference>
<keyword evidence="3 10" id="KW-0853">WD repeat</keyword>
<dbReference type="Pfam" id="PF03476">
    <property type="entry name" value="MOSC_N"/>
    <property type="match status" value="1"/>
</dbReference>
<dbReference type="EMBL" id="CAJPEX010000517">
    <property type="protein sequence ID" value="CAG0916117.1"/>
    <property type="molecule type" value="Genomic_DNA"/>
</dbReference>
<reference evidence="14" key="1">
    <citation type="submission" date="2020-11" db="EMBL/GenBank/DDBJ databases">
        <authorList>
            <person name="Tran Van P."/>
        </authorList>
    </citation>
    <scope>NUCLEOTIDE SEQUENCE</scope>
</reference>
<accession>A0A7R9BIG3</accession>
<dbReference type="Pfam" id="PF00587">
    <property type="entry name" value="tRNA-synt_2b"/>
    <property type="match status" value="1"/>
</dbReference>
<dbReference type="SUPFAM" id="SSF63748">
    <property type="entry name" value="Tudor/PWWP/MBT"/>
    <property type="match status" value="1"/>
</dbReference>
<feature type="compositionally biased region" description="Basic and acidic residues" evidence="11">
    <location>
        <begin position="1477"/>
        <end position="1489"/>
    </location>
</feature>
<dbReference type="Gene3D" id="3.30.930.10">
    <property type="entry name" value="Bira Bifunctional Protein, Domain 2"/>
    <property type="match status" value="1"/>
</dbReference>
<gene>
    <name evidence="14" type="ORF">NMOB1V02_LOCUS3748</name>
</gene>
<evidence type="ECO:0000313" key="14">
    <source>
        <dbReference type="EMBL" id="CAD7275965.1"/>
    </source>
</evidence>
<organism evidence="14">
    <name type="scientific">Notodromas monacha</name>
    <dbReference type="NCBI Taxonomy" id="399045"/>
    <lineage>
        <taxon>Eukaryota</taxon>
        <taxon>Metazoa</taxon>
        <taxon>Ecdysozoa</taxon>
        <taxon>Arthropoda</taxon>
        <taxon>Crustacea</taxon>
        <taxon>Oligostraca</taxon>
        <taxon>Ostracoda</taxon>
        <taxon>Podocopa</taxon>
        <taxon>Podocopida</taxon>
        <taxon>Cypridocopina</taxon>
        <taxon>Cypridoidea</taxon>
        <taxon>Cyprididae</taxon>
        <taxon>Notodromas</taxon>
    </lineage>
</organism>
<dbReference type="PROSITE" id="PS51340">
    <property type="entry name" value="MOSC"/>
    <property type="match status" value="1"/>
</dbReference>
<keyword evidence="5" id="KW-0677">Repeat</keyword>
<dbReference type="PRINTS" id="PR00981">
    <property type="entry name" value="TRNASYNTHSER"/>
</dbReference>
<dbReference type="EMBL" id="OA882554">
    <property type="protein sequence ID" value="CAD7275965.1"/>
    <property type="molecule type" value="Genomic_DNA"/>
</dbReference>
<dbReference type="Gene3D" id="2.30.30.140">
    <property type="match status" value="1"/>
</dbReference>
<keyword evidence="7" id="KW-0067">ATP-binding</keyword>
<dbReference type="SUPFAM" id="SSF50978">
    <property type="entry name" value="WD40 repeat-like"/>
    <property type="match status" value="1"/>
</dbReference>
<evidence type="ECO:0000256" key="6">
    <source>
        <dbReference type="ARBA" id="ARBA00022741"/>
    </source>
</evidence>
<evidence type="ECO:0000256" key="1">
    <source>
        <dbReference type="ARBA" id="ARBA00010728"/>
    </source>
</evidence>
<dbReference type="InterPro" id="IPR036322">
    <property type="entry name" value="WD40_repeat_dom_sf"/>
</dbReference>
<dbReference type="PROSITE" id="PS50082">
    <property type="entry name" value="WD_REPEATS_2"/>
    <property type="match status" value="2"/>
</dbReference>
<proteinExistence type="inferred from homology"/>
<comment type="similarity">
    <text evidence="1">Belongs to the class-II aminoacyl-tRNA synthetase family. Type-1 seryl-tRNA synthetase subfamily.</text>
</comment>
<dbReference type="OrthoDB" id="10264585at2759"/>
<dbReference type="Gene3D" id="2.130.10.10">
    <property type="entry name" value="YVTN repeat-like/Quinoprotein amine dehydrogenase"/>
    <property type="match status" value="2"/>
</dbReference>
<evidence type="ECO:0000256" key="4">
    <source>
        <dbReference type="ARBA" id="ARBA00022598"/>
    </source>
</evidence>
<dbReference type="PROSITE" id="PS50294">
    <property type="entry name" value="WD_REPEATS_REGION"/>
    <property type="match status" value="2"/>
</dbReference>
<evidence type="ECO:0000256" key="5">
    <source>
        <dbReference type="ARBA" id="ARBA00022737"/>
    </source>
</evidence>
<dbReference type="InterPro" id="IPR045864">
    <property type="entry name" value="aa-tRNA-synth_II/BPL/LPL"/>
</dbReference>
<dbReference type="GO" id="GO:0004828">
    <property type="term" value="F:serine-tRNA ligase activity"/>
    <property type="evidence" value="ECO:0007669"/>
    <property type="project" value="UniProtKB-EC"/>
</dbReference>
<dbReference type="Pfam" id="PF00400">
    <property type="entry name" value="WD40"/>
    <property type="match status" value="2"/>
</dbReference>
<evidence type="ECO:0000259" key="13">
    <source>
        <dbReference type="PROSITE" id="PS51340"/>
    </source>
</evidence>
<dbReference type="SUPFAM" id="SSF55681">
    <property type="entry name" value="Class II aaRS and biotin synthetases"/>
    <property type="match status" value="1"/>
</dbReference>
<feature type="region of interest" description="Disordered" evidence="11">
    <location>
        <begin position="1476"/>
        <end position="1507"/>
    </location>
</feature>
<dbReference type="PROSITE" id="PS50862">
    <property type="entry name" value="AA_TRNA_LIGASE_II"/>
    <property type="match status" value="1"/>
</dbReference>
<evidence type="ECO:0000259" key="12">
    <source>
        <dbReference type="PROSITE" id="PS50862"/>
    </source>
</evidence>
<dbReference type="GO" id="GO:0030170">
    <property type="term" value="F:pyridoxal phosphate binding"/>
    <property type="evidence" value="ECO:0007669"/>
    <property type="project" value="InterPro"/>
</dbReference>
<dbReference type="SMART" id="SM00320">
    <property type="entry name" value="WD40"/>
    <property type="match status" value="4"/>
</dbReference>
<dbReference type="PANTHER" id="PTHR11778">
    <property type="entry name" value="SERYL-TRNA SYNTHETASE"/>
    <property type="match status" value="1"/>
</dbReference>
<feature type="repeat" description="WD" evidence="10">
    <location>
        <begin position="144"/>
        <end position="185"/>
    </location>
</feature>
<dbReference type="InterPro" id="IPR002317">
    <property type="entry name" value="Ser-tRNA-ligase_type_1"/>
</dbReference>
<dbReference type="InterPro" id="IPR006195">
    <property type="entry name" value="aa-tRNA-synth_II"/>
</dbReference>